<evidence type="ECO:0000313" key="4">
    <source>
        <dbReference type="Proteomes" id="UP000182334"/>
    </source>
</evidence>
<dbReference type="AlphaFoldDB" id="A0A1L0BCZ3"/>
<proteinExistence type="predicted"/>
<name>A0A1L0BCZ3_9ASCO</name>
<keyword evidence="1" id="KW-0175">Coiled coil</keyword>
<feature type="region of interest" description="Disordered" evidence="2">
    <location>
        <begin position="265"/>
        <end position="297"/>
    </location>
</feature>
<dbReference type="Proteomes" id="UP000182334">
    <property type="component" value="Chromosome I"/>
</dbReference>
<gene>
    <name evidence="3" type="ORF">SAMEA4029010_CIC11G00000001704</name>
</gene>
<feature type="region of interest" description="Disordered" evidence="2">
    <location>
        <begin position="65"/>
        <end position="113"/>
    </location>
</feature>
<feature type="coiled-coil region" evidence="1">
    <location>
        <begin position="171"/>
        <end position="228"/>
    </location>
</feature>
<organism evidence="3 4">
    <name type="scientific">Sungouiella intermedia</name>
    <dbReference type="NCBI Taxonomy" id="45354"/>
    <lineage>
        <taxon>Eukaryota</taxon>
        <taxon>Fungi</taxon>
        <taxon>Dikarya</taxon>
        <taxon>Ascomycota</taxon>
        <taxon>Saccharomycotina</taxon>
        <taxon>Pichiomycetes</taxon>
        <taxon>Metschnikowiaceae</taxon>
        <taxon>Sungouiella</taxon>
    </lineage>
</organism>
<protein>
    <submittedName>
        <fullName evidence="3">CIC11C00000001704</fullName>
    </submittedName>
</protein>
<keyword evidence="4" id="KW-1185">Reference proteome</keyword>
<accession>A0A1L0BCZ3</accession>
<feature type="compositionally biased region" description="Basic and acidic residues" evidence="2">
    <location>
        <begin position="71"/>
        <end position="87"/>
    </location>
</feature>
<evidence type="ECO:0000256" key="1">
    <source>
        <dbReference type="SAM" id="Coils"/>
    </source>
</evidence>
<dbReference type="EMBL" id="LT635756">
    <property type="protein sequence ID" value="SGZ47826.1"/>
    <property type="molecule type" value="Genomic_DNA"/>
</dbReference>
<evidence type="ECO:0000313" key="3">
    <source>
        <dbReference type="EMBL" id="SGZ47826.1"/>
    </source>
</evidence>
<reference evidence="3 4" key="1">
    <citation type="submission" date="2016-10" db="EMBL/GenBank/DDBJ databases">
        <authorList>
            <person name="de Groot N.N."/>
        </authorList>
    </citation>
    <scope>NUCLEOTIDE SEQUENCE [LARGE SCALE GENOMIC DNA]</scope>
    <source>
        <strain evidence="3 4">CBS 141442</strain>
    </source>
</reference>
<evidence type="ECO:0000256" key="2">
    <source>
        <dbReference type="SAM" id="MobiDB-lite"/>
    </source>
</evidence>
<feature type="compositionally biased region" description="Polar residues" evidence="2">
    <location>
        <begin position="265"/>
        <end position="283"/>
    </location>
</feature>
<sequence>MDAIRSSSDEKSDALRQNLRRVIGGMETLRPYQESNYFDQLKESVREIQATHYSPKKVVKGLGEIPPLANIKEKESGETTSLKKEYEGSNQRKSGYGKLSILHGSRHNEPPKKANVPEFAIVPEFKKNPEFGTKVPNKISKAQLAKPTQVPERKPKADDATSRGILLAHKIDAQSDRIAQLEAEVQRIKNINHKLEEANRTAHQNLELQREEMQEQLARAHLANLEQMLKATGGYDRNENYGDDDIDVDVDEDDKFKECTRHGLTSHNTPLTSHQGNKNTSLGPSIISGDRHQNNDSRHRISLGLNENIHVTSPHHSPPPSSRADVYKLLYQQTARKLRASIQISEFQARTIQKLSSIHVSTESTTQLINGTVDSTTAFLGTTFGSDDSTSALILGSHDVYDDIYPKRRTPLATLRAVIWAVRFTIRILRQGHLQGGLPVI</sequence>